<dbReference type="RefSeq" id="WP_202010019.1">
    <property type="nucleotide sequence ID" value="NZ_JAERRB010000004.1"/>
</dbReference>
<dbReference type="EMBL" id="JAERRB010000004">
    <property type="protein sequence ID" value="MBL0742121.1"/>
    <property type="molecule type" value="Genomic_DNA"/>
</dbReference>
<name>A0ABS1KRS0_9BACT</name>
<proteinExistence type="predicted"/>
<comment type="caution">
    <text evidence="1">The sequence shown here is derived from an EMBL/GenBank/DDBJ whole genome shotgun (WGS) entry which is preliminary data.</text>
</comment>
<reference evidence="1 2" key="1">
    <citation type="submission" date="2021-01" db="EMBL/GenBank/DDBJ databases">
        <title>Chryseolinea sp. Jin1 Genome sequencing and assembly.</title>
        <authorList>
            <person name="Kim I."/>
        </authorList>
    </citation>
    <scope>NUCLEOTIDE SEQUENCE [LARGE SCALE GENOMIC DNA]</scope>
    <source>
        <strain evidence="1 2">Jin1</strain>
    </source>
</reference>
<evidence type="ECO:0000313" key="1">
    <source>
        <dbReference type="EMBL" id="MBL0742121.1"/>
    </source>
</evidence>
<accession>A0ABS1KRS0</accession>
<sequence>MFSNRKIVLLIVLLVTLSLTAYIVVVVIPSKLAEKSYEGAKQIGRDIAGIFHVTPQVTVNNTVVLQQLTPILELATVSQKFQHHYEWTNTFLRSTKKINITGTFEAKAGFDMNNRFSIDITDTKAVVTLPHPKLLSIEGLNDVKFTDENGIWNWVHAEDRSSAMNAFTGDARKYAAQASFVADAQKQMEDKLRLILKQHGKEMEVRYEDAPSLHTQDR</sequence>
<dbReference type="Proteomes" id="UP000613030">
    <property type="component" value="Unassembled WGS sequence"/>
</dbReference>
<keyword evidence="2" id="KW-1185">Reference proteome</keyword>
<dbReference type="Pfam" id="PF14014">
    <property type="entry name" value="DUF4230"/>
    <property type="match status" value="1"/>
</dbReference>
<gene>
    <name evidence="1" type="ORF">JI741_12905</name>
</gene>
<protein>
    <submittedName>
        <fullName evidence="1">DUF4230 domain-containing protein</fullName>
    </submittedName>
</protein>
<evidence type="ECO:0000313" key="2">
    <source>
        <dbReference type="Proteomes" id="UP000613030"/>
    </source>
</evidence>
<organism evidence="1 2">
    <name type="scientific">Chryseolinea lacunae</name>
    <dbReference type="NCBI Taxonomy" id="2801331"/>
    <lineage>
        <taxon>Bacteria</taxon>
        <taxon>Pseudomonadati</taxon>
        <taxon>Bacteroidota</taxon>
        <taxon>Cytophagia</taxon>
        <taxon>Cytophagales</taxon>
        <taxon>Fulvivirgaceae</taxon>
        <taxon>Chryseolinea</taxon>
    </lineage>
</organism>
<dbReference type="InterPro" id="IPR025324">
    <property type="entry name" value="DUF4230"/>
</dbReference>